<dbReference type="EMBL" id="PDDY01000001">
    <property type="protein sequence ID" value="PEH42890.1"/>
    <property type="molecule type" value="Genomic_DNA"/>
</dbReference>
<accession>A0A2A7SHZ5</accession>
<dbReference type="OMA" id="WMMDQAD"/>
<sequence length="95" mass="9590">MFKPYLIAAIVAAGIAAAPAAFASGYGPAPHYDPLAGAPASQRGQSAQTLHAEAAQWMMDQADVANTAYGAEGHAGAESGARLVPVDTASLYAHH</sequence>
<dbReference type="AlphaFoldDB" id="A0A2A7SHZ5"/>
<reference evidence="2" key="1">
    <citation type="submission" date="2017-09" db="EMBL/GenBank/DDBJ databases">
        <title>FDA dAtabase for Regulatory Grade micrObial Sequences (FDA-ARGOS): Supporting development and validation of Infectious Disease Dx tests.</title>
        <authorList>
            <person name="Minogue T."/>
            <person name="Wolcott M."/>
            <person name="Wasieloski L."/>
            <person name="Aguilar W."/>
            <person name="Moore D."/>
            <person name="Tallon L."/>
            <person name="Sadzewicz L."/>
            <person name="Ott S."/>
            <person name="Zhao X."/>
            <person name="Nagaraj S."/>
            <person name="Vavikolanu K."/>
            <person name="Aluvathingal J."/>
            <person name="Nadendla S."/>
            <person name="Sichtig H."/>
        </authorList>
    </citation>
    <scope>NUCLEOTIDE SEQUENCE [LARGE SCALE GENOMIC DNA]</scope>
    <source>
        <strain evidence="2">FDAARGOS_390</strain>
    </source>
</reference>
<evidence type="ECO:0000313" key="1">
    <source>
        <dbReference type="EMBL" id="PEH42890.1"/>
    </source>
</evidence>
<dbReference type="RefSeq" id="WP_013690653.1">
    <property type="nucleotide sequence ID" value="NZ_CADEPP010000003.1"/>
</dbReference>
<name>A0A2A7SHZ5_BURGA</name>
<gene>
    <name evidence="1" type="ORF">CRM94_12435</name>
</gene>
<comment type="caution">
    <text evidence="1">The sequence shown here is derived from an EMBL/GenBank/DDBJ whole genome shotgun (WGS) entry which is preliminary data.</text>
</comment>
<proteinExistence type="predicted"/>
<protein>
    <submittedName>
        <fullName evidence="1">Uncharacterized protein</fullName>
    </submittedName>
</protein>
<dbReference type="Proteomes" id="UP000220629">
    <property type="component" value="Unassembled WGS sequence"/>
</dbReference>
<evidence type="ECO:0000313" key="2">
    <source>
        <dbReference type="Proteomes" id="UP000220629"/>
    </source>
</evidence>
<organism evidence="1 2">
    <name type="scientific">Burkholderia gladioli</name>
    <name type="common">Pseudomonas marginata</name>
    <name type="synonym">Phytomonas marginata</name>
    <dbReference type="NCBI Taxonomy" id="28095"/>
    <lineage>
        <taxon>Bacteria</taxon>
        <taxon>Pseudomonadati</taxon>
        <taxon>Pseudomonadota</taxon>
        <taxon>Betaproteobacteria</taxon>
        <taxon>Burkholderiales</taxon>
        <taxon>Burkholderiaceae</taxon>
        <taxon>Burkholderia</taxon>
    </lineage>
</organism>